<dbReference type="RefSeq" id="WP_344295989.1">
    <property type="nucleotide sequence ID" value="NZ_BAAAPF010000541.1"/>
</dbReference>
<name>A0ABN2A9A6_9ACTN</name>
<feature type="transmembrane region" description="Helical" evidence="1">
    <location>
        <begin position="95"/>
        <end position="113"/>
    </location>
</feature>
<evidence type="ECO:0000259" key="2">
    <source>
        <dbReference type="SMART" id="SM00014"/>
    </source>
</evidence>
<keyword evidence="1" id="KW-1133">Transmembrane helix</keyword>
<keyword evidence="1" id="KW-0812">Transmembrane</keyword>
<feature type="transmembrane region" description="Helical" evidence="1">
    <location>
        <begin position="133"/>
        <end position="155"/>
    </location>
</feature>
<dbReference type="SMART" id="SM00014">
    <property type="entry name" value="acidPPc"/>
    <property type="match status" value="1"/>
</dbReference>
<keyword evidence="4" id="KW-1185">Reference proteome</keyword>
<sequence length="229" mass="24384">MTAAAPRPSSPALRVTAAVLTLASVLLAVPVIASWEPLTDADGRIARRLHSAAVSESGWTRVNRVLTDWVWDTVTMRLLMLAVILWLLWRGARLLPLWLAGAVAVGWVLQNGLKAAVGRDRPRWSDPVDSASHAAFPSGHAMTVALACGLLLWVLSRADRVPAGLRYAAWTAAAVSAAGVSFTRMWLGVHWTSDVLGGTLMGAAVAALAAASYDTWAPSEHREPAEVRG</sequence>
<dbReference type="SUPFAM" id="SSF48317">
    <property type="entry name" value="Acid phosphatase/Vanadium-dependent haloperoxidase"/>
    <property type="match status" value="1"/>
</dbReference>
<feature type="transmembrane region" description="Helical" evidence="1">
    <location>
        <begin position="69"/>
        <end position="88"/>
    </location>
</feature>
<proteinExistence type="predicted"/>
<dbReference type="EMBL" id="BAAAPF010000541">
    <property type="protein sequence ID" value="GAA1514204.1"/>
    <property type="molecule type" value="Genomic_DNA"/>
</dbReference>
<dbReference type="PANTHER" id="PTHR14969:SF13">
    <property type="entry name" value="AT30094P"/>
    <property type="match status" value="1"/>
</dbReference>
<evidence type="ECO:0000313" key="3">
    <source>
        <dbReference type="EMBL" id="GAA1514204.1"/>
    </source>
</evidence>
<feature type="transmembrane region" description="Helical" evidence="1">
    <location>
        <begin position="167"/>
        <end position="189"/>
    </location>
</feature>
<dbReference type="InterPro" id="IPR036938">
    <property type="entry name" value="PAP2/HPO_sf"/>
</dbReference>
<dbReference type="Gene3D" id="1.20.144.10">
    <property type="entry name" value="Phosphatidic acid phosphatase type 2/haloperoxidase"/>
    <property type="match status" value="1"/>
</dbReference>
<dbReference type="Pfam" id="PF01569">
    <property type="entry name" value="PAP2"/>
    <property type="match status" value="1"/>
</dbReference>
<dbReference type="InterPro" id="IPR000326">
    <property type="entry name" value="PAP2/HPO"/>
</dbReference>
<accession>A0ABN2A9A6</accession>
<organism evidence="3 4">
    <name type="scientific">Streptomyces synnematoformans</name>
    <dbReference type="NCBI Taxonomy" id="415721"/>
    <lineage>
        <taxon>Bacteria</taxon>
        <taxon>Bacillati</taxon>
        <taxon>Actinomycetota</taxon>
        <taxon>Actinomycetes</taxon>
        <taxon>Kitasatosporales</taxon>
        <taxon>Streptomycetaceae</taxon>
        <taxon>Streptomyces</taxon>
    </lineage>
</organism>
<dbReference type="Proteomes" id="UP001500443">
    <property type="component" value="Unassembled WGS sequence"/>
</dbReference>
<feature type="domain" description="Phosphatidic acid phosphatase type 2/haloperoxidase" evidence="2">
    <location>
        <begin position="95"/>
        <end position="210"/>
    </location>
</feature>
<comment type="caution">
    <text evidence="3">The sequence shown here is derived from an EMBL/GenBank/DDBJ whole genome shotgun (WGS) entry which is preliminary data.</text>
</comment>
<reference evidence="3 4" key="1">
    <citation type="journal article" date="2019" name="Int. J. Syst. Evol. Microbiol.">
        <title>The Global Catalogue of Microorganisms (GCM) 10K type strain sequencing project: providing services to taxonomists for standard genome sequencing and annotation.</title>
        <authorList>
            <consortium name="The Broad Institute Genomics Platform"/>
            <consortium name="The Broad Institute Genome Sequencing Center for Infectious Disease"/>
            <person name="Wu L."/>
            <person name="Ma J."/>
        </authorList>
    </citation>
    <scope>NUCLEOTIDE SEQUENCE [LARGE SCALE GENOMIC DNA]</scope>
    <source>
        <strain evidence="3 4">JCM 15481</strain>
    </source>
</reference>
<evidence type="ECO:0000313" key="4">
    <source>
        <dbReference type="Proteomes" id="UP001500443"/>
    </source>
</evidence>
<keyword evidence="1" id="KW-0472">Membrane</keyword>
<protein>
    <submittedName>
        <fullName evidence="3">Phosphatase PAP2 family protein</fullName>
    </submittedName>
</protein>
<feature type="transmembrane region" description="Helical" evidence="1">
    <location>
        <begin position="12"/>
        <end position="33"/>
    </location>
</feature>
<gene>
    <name evidence="3" type="ORF">GCM10009802_66660</name>
</gene>
<dbReference type="PANTHER" id="PTHR14969">
    <property type="entry name" value="SPHINGOSINE-1-PHOSPHATE PHOSPHOHYDROLASE"/>
    <property type="match status" value="1"/>
</dbReference>
<evidence type="ECO:0000256" key="1">
    <source>
        <dbReference type="SAM" id="Phobius"/>
    </source>
</evidence>